<evidence type="ECO:0000259" key="12">
    <source>
        <dbReference type="PROSITE" id="PS51123"/>
    </source>
</evidence>
<dbReference type="PROSITE" id="PS01068">
    <property type="entry name" value="OMPA_1"/>
    <property type="match status" value="1"/>
</dbReference>
<dbReference type="SUPFAM" id="SSF103088">
    <property type="entry name" value="OmpA-like"/>
    <property type="match status" value="1"/>
</dbReference>
<dbReference type="SUPFAM" id="SSF56925">
    <property type="entry name" value="OMPA-like"/>
    <property type="match status" value="1"/>
</dbReference>
<evidence type="ECO:0000256" key="8">
    <source>
        <dbReference type="ARBA" id="ARBA00023136"/>
    </source>
</evidence>
<dbReference type="CDD" id="cd07185">
    <property type="entry name" value="OmpA_C-like"/>
    <property type="match status" value="1"/>
</dbReference>
<dbReference type="GO" id="GO:0006811">
    <property type="term" value="P:monoatomic ion transport"/>
    <property type="evidence" value="ECO:0007669"/>
    <property type="project" value="UniProtKB-KW"/>
</dbReference>
<dbReference type="EMBL" id="CP053881">
    <property type="protein sequence ID" value="QWL61120.1"/>
    <property type="molecule type" value="Genomic_DNA"/>
</dbReference>
<dbReference type="PANTHER" id="PTHR30329:SF21">
    <property type="entry name" value="LIPOPROTEIN YIAD-RELATED"/>
    <property type="match status" value="1"/>
</dbReference>
<comment type="subcellular location">
    <subcellularLocation>
        <location evidence="1">Cell outer membrane</location>
        <topology evidence="1">Multi-pass membrane protein</topology>
    </subcellularLocation>
</comment>
<dbReference type="GO" id="GO:0046930">
    <property type="term" value="C:pore complex"/>
    <property type="evidence" value="ECO:0007669"/>
    <property type="project" value="UniProtKB-KW"/>
</dbReference>
<proteinExistence type="inferred from homology"/>
<evidence type="ECO:0000256" key="9">
    <source>
        <dbReference type="ARBA" id="ARBA00023237"/>
    </source>
</evidence>
<evidence type="ECO:0000256" key="5">
    <source>
        <dbReference type="ARBA" id="ARBA00022692"/>
    </source>
</evidence>
<evidence type="ECO:0000256" key="11">
    <source>
        <dbReference type="SAM" id="SignalP"/>
    </source>
</evidence>
<name>A0ABD7EJ36_AERJA</name>
<dbReference type="PANTHER" id="PTHR30329">
    <property type="entry name" value="STATOR ELEMENT OF FLAGELLAR MOTOR COMPLEX"/>
    <property type="match status" value="1"/>
</dbReference>
<dbReference type="InterPro" id="IPR006664">
    <property type="entry name" value="OMP_bac"/>
</dbReference>
<evidence type="ECO:0000256" key="6">
    <source>
        <dbReference type="ARBA" id="ARBA00023065"/>
    </source>
</evidence>
<evidence type="ECO:0000256" key="10">
    <source>
        <dbReference type="PROSITE-ProRule" id="PRU00473"/>
    </source>
</evidence>
<protein>
    <submittedName>
        <fullName evidence="13">Porin OmpA</fullName>
    </submittedName>
</protein>
<feature type="domain" description="OmpA-like" evidence="12">
    <location>
        <begin position="247"/>
        <end position="374"/>
    </location>
</feature>
<dbReference type="InterPro" id="IPR006665">
    <property type="entry name" value="OmpA-like"/>
</dbReference>
<reference evidence="13 14" key="1">
    <citation type="journal article" date="2021" name="Front. Microbiol.">
        <title>Prevalence and Genetic Analysis of Chromosomal mcr-3/7 in Aeromonas From U.S. Animal-Derived Samples.</title>
        <authorList>
            <person name="Wang Y."/>
            <person name="Hou N."/>
            <person name="Rasooly R."/>
            <person name="Gu Y."/>
            <person name="He X."/>
        </authorList>
    </citation>
    <scope>NUCLEOTIDE SEQUENCE [LARGE SCALE GENOMIC DNA]</scope>
    <source>
        <strain evidence="13 14">4608</strain>
    </source>
</reference>
<dbReference type="InterPro" id="IPR036737">
    <property type="entry name" value="OmpA-like_sf"/>
</dbReference>
<dbReference type="PROSITE" id="PS51123">
    <property type="entry name" value="OMPA_2"/>
    <property type="match status" value="1"/>
</dbReference>
<dbReference type="Pfam" id="PF00691">
    <property type="entry name" value="OmpA"/>
    <property type="match status" value="1"/>
</dbReference>
<keyword evidence="4" id="KW-1134">Transmembrane beta strand</keyword>
<keyword evidence="7" id="KW-0626">Porin</keyword>
<sequence>MNKSMLAVLVGGLLAAGAVQAAAQDNTWYAGGKAGWSNFYGVDYDQQVKNVLDLVDPGQKDNDLGLGAFAGYQLNQNVAFEFGYDWLGKYKLDKTVARGTESAAFNGEAKAQMLQATMKIGFPATSALDIYGRLGGAYAWTESDVSVWYRDSANSGNNLSAESKGNKYHGAAFVGALGIEYAIDKAWAARLEYQYTTPLGKTSLDESGIELDNGLLAFGMLYRFGQQGEAAPAPAPVVAAPAPAVVVAPKEFSLSSDVLFEFNKATLKPAASEALDALFSQIVAANPKDGVATVIGYTDRIGSDNYNLALSEKRAQSVASYLVAKGLYADKVRVEGRGKANPVTGSNCVSHSKQALIACLAPDRRVEVHLEGVSHPAQ</sequence>
<dbReference type="NCBIfam" id="NF008071">
    <property type="entry name" value="PRK10808.1"/>
    <property type="match status" value="1"/>
</dbReference>
<dbReference type="AlphaFoldDB" id="A0ABD7EJ36"/>
<keyword evidence="3" id="KW-0813">Transport</keyword>
<dbReference type="Gene3D" id="3.30.1330.60">
    <property type="entry name" value="OmpA-like domain"/>
    <property type="match status" value="1"/>
</dbReference>
<organism evidence="13 14">
    <name type="scientific">Aeromonas jandaei</name>
    <dbReference type="NCBI Taxonomy" id="650"/>
    <lineage>
        <taxon>Bacteria</taxon>
        <taxon>Pseudomonadati</taxon>
        <taxon>Pseudomonadota</taxon>
        <taxon>Gammaproteobacteria</taxon>
        <taxon>Aeromonadales</taxon>
        <taxon>Aeromonadaceae</taxon>
        <taxon>Aeromonas</taxon>
    </lineage>
</organism>
<dbReference type="InterPro" id="IPR011250">
    <property type="entry name" value="OMP/PagP_B-barrel"/>
</dbReference>
<evidence type="ECO:0000256" key="2">
    <source>
        <dbReference type="ARBA" id="ARBA00005710"/>
    </source>
</evidence>
<evidence type="ECO:0000313" key="13">
    <source>
        <dbReference type="EMBL" id="QWL61120.1"/>
    </source>
</evidence>
<dbReference type="Proteomes" id="UP000679312">
    <property type="component" value="Chromosome"/>
</dbReference>
<keyword evidence="8 10" id="KW-0472">Membrane</keyword>
<accession>A0ABD7EJ36</accession>
<comment type="similarity">
    <text evidence="2">Belongs to the outer membrane OOP (TC 1.B.6) superfamily. OmpA family.</text>
</comment>
<feature type="signal peptide" evidence="11">
    <location>
        <begin position="1"/>
        <end position="21"/>
    </location>
</feature>
<evidence type="ECO:0000313" key="14">
    <source>
        <dbReference type="Proteomes" id="UP000679312"/>
    </source>
</evidence>
<evidence type="ECO:0000256" key="3">
    <source>
        <dbReference type="ARBA" id="ARBA00022448"/>
    </source>
</evidence>
<dbReference type="RefSeq" id="WP_215802731.1">
    <property type="nucleotide sequence ID" value="NZ_CP053881.1"/>
</dbReference>
<keyword evidence="6" id="KW-0406">Ion transport</keyword>
<dbReference type="InterPro" id="IPR050330">
    <property type="entry name" value="Bact_OuterMem_StrucFunc"/>
</dbReference>
<dbReference type="InterPro" id="IPR000498">
    <property type="entry name" value="OmpA-like_TM_dom"/>
</dbReference>
<evidence type="ECO:0000256" key="7">
    <source>
        <dbReference type="ARBA" id="ARBA00023114"/>
    </source>
</evidence>
<keyword evidence="9" id="KW-0998">Cell outer membrane</keyword>
<dbReference type="Gene3D" id="2.40.160.20">
    <property type="match status" value="1"/>
</dbReference>
<dbReference type="Pfam" id="PF01389">
    <property type="entry name" value="OmpA_membrane"/>
    <property type="match status" value="1"/>
</dbReference>
<keyword evidence="11" id="KW-0732">Signal</keyword>
<evidence type="ECO:0000256" key="1">
    <source>
        <dbReference type="ARBA" id="ARBA00004571"/>
    </source>
</evidence>
<dbReference type="GO" id="GO:0009279">
    <property type="term" value="C:cell outer membrane"/>
    <property type="evidence" value="ECO:0007669"/>
    <property type="project" value="UniProtKB-SubCell"/>
</dbReference>
<keyword evidence="5" id="KW-0812">Transmembrane</keyword>
<dbReference type="PRINTS" id="PR01021">
    <property type="entry name" value="OMPADOMAIN"/>
</dbReference>
<feature type="chain" id="PRO_5044856077" evidence="11">
    <location>
        <begin position="22"/>
        <end position="378"/>
    </location>
</feature>
<evidence type="ECO:0000256" key="4">
    <source>
        <dbReference type="ARBA" id="ARBA00022452"/>
    </source>
</evidence>
<gene>
    <name evidence="13" type="primary">ompA</name>
    <name evidence="13" type="ORF">HQ399_02185</name>
</gene>
<dbReference type="GO" id="GO:0015288">
    <property type="term" value="F:porin activity"/>
    <property type="evidence" value="ECO:0007669"/>
    <property type="project" value="UniProtKB-KW"/>
</dbReference>
<dbReference type="InterPro" id="IPR006690">
    <property type="entry name" value="OMPA-like_CS"/>
</dbReference>